<dbReference type="Proteomes" id="UP001156940">
    <property type="component" value="Unassembled WGS sequence"/>
</dbReference>
<gene>
    <name evidence="2" type="ORF">QFW77_16450</name>
</gene>
<keyword evidence="1" id="KW-0812">Transmembrane</keyword>
<feature type="transmembrane region" description="Helical" evidence="1">
    <location>
        <begin position="26"/>
        <end position="46"/>
    </location>
</feature>
<name>A0ABT6JEE6_9GAMM</name>
<keyword evidence="1" id="KW-1133">Transmembrane helix</keyword>
<keyword evidence="1" id="KW-0472">Membrane</keyword>
<reference evidence="2 3" key="1">
    <citation type="submission" date="2023-04" db="EMBL/GenBank/DDBJ databases">
        <title>Luteimonas endophyticus RD2P54.</title>
        <authorList>
            <person name="Sun J.-Q."/>
        </authorList>
    </citation>
    <scope>NUCLEOTIDE SEQUENCE [LARGE SCALE GENOMIC DNA]</scope>
    <source>
        <strain evidence="2 3">RD2P54</strain>
    </source>
</reference>
<dbReference type="RefSeq" id="WP_280575898.1">
    <property type="nucleotide sequence ID" value="NZ_JARXRM010000045.1"/>
</dbReference>
<protein>
    <submittedName>
        <fullName evidence="2">Uncharacterized protein</fullName>
    </submittedName>
</protein>
<proteinExistence type="predicted"/>
<keyword evidence="3" id="KW-1185">Reference proteome</keyword>
<evidence type="ECO:0000256" key="1">
    <source>
        <dbReference type="SAM" id="Phobius"/>
    </source>
</evidence>
<evidence type="ECO:0000313" key="2">
    <source>
        <dbReference type="EMBL" id="MDH5824563.1"/>
    </source>
</evidence>
<accession>A0ABT6JEE6</accession>
<comment type="caution">
    <text evidence="2">The sequence shown here is derived from an EMBL/GenBank/DDBJ whole genome shotgun (WGS) entry which is preliminary data.</text>
</comment>
<organism evidence="2 3">
    <name type="scientific">Luteimonas endophytica</name>
    <dbReference type="NCBI Taxonomy" id="3042023"/>
    <lineage>
        <taxon>Bacteria</taxon>
        <taxon>Pseudomonadati</taxon>
        <taxon>Pseudomonadota</taxon>
        <taxon>Gammaproteobacteria</taxon>
        <taxon>Lysobacterales</taxon>
        <taxon>Lysobacteraceae</taxon>
        <taxon>Luteimonas</taxon>
    </lineage>
</organism>
<dbReference type="EMBL" id="JARXRM010000045">
    <property type="protein sequence ID" value="MDH5824563.1"/>
    <property type="molecule type" value="Genomic_DNA"/>
</dbReference>
<sequence>MTGKPDARPPANDPVVAGRRRARRTALAVGAIAVAIYVVFILSGALGR</sequence>
<evidence type="ECO:0000313" key="3">
    <source>
        <dbReference type="Proteomes" id="UP001156940"/>
    </source>
</evidence>